<evidence type="ECO:0008006" key="4">
    <source>
        <dbReference type="Google" id="ProtNLM"/>
    </source>
</evidence>
<evidence type="ECO:0000313" key="2">
    <source>
        <dbReference type="EMBL" id="GLS87669.1"/>
    </source>
</evidence>
<keyword evidence="1" id="KW-0732">Signal</keyword>
<gene>
    <name evidence="2" type="ORF">GCM10010873_26430</name>
</gene>
<evidence type="ECO:0000313" key="3">
    <source>
        <dbReference type="Proteomes" id="UP001157355"/>
    </source>
</evidence>
<dbReference type="AlphaFoldDB" id="A0AA37U4Y6"/>
<evidence type="ECO:0000256" key="1">
    <source>
        <dbReference type="SAM" id="SignalP"/>
    </source>
</evidence>
<proteinExistence type="predicted"/>
<protein>
    <recommendedName>
        <fullName evidence="4">DUF1344 domain-containing protein</fullName>
    </recommendedName>
</protein>
<name>A0AA37U4Y6_9RHOB</name>
<accession>A0AA37U4Y6</accession>
<dbReference type="InterPro" id="IPR009780">
    <property type="entry name" value="DUF1344"/>
</dbReference>
<organism evidence="2 3">
    <name type="scientific">Cypionkella aquatica</name>
    <dbReference type="NCBI Taxonomy" id="1756042"/>
    <lineage>
        <taxon>Bacteria</taxon>
        <taxon>Pseudomonadati</taxon>
        <taxon>Pseudomonadota</taxon>
        <taxon>Alphaproteobacteria</taxon>
        <taxon>Rhodobacterales</taxon>
        <taxon>Paracoccaceae</taxon>
        <taxon>Cypionkella</taxon>
    </lineage>
</organism>
<sequence>MRAYMLPAAIVLSIGSATLAMAAPTTTDGVIKSLDMKTHTITLADGTAYRLPKGFTDPGLKVGSKVAVVWDLKGQIHEASGVSLLKS</sequence>
<keyword evidence="3" id="KW-1185">Reference proteome</keyword>
<comment type="caution">
    <text evidence="2">The sequence shown here is derived from an EMBL/GenBank/DDBJ whole genome shotgun (WGS) entry which is preliminary data.</text>
</comment>
<dbReference type="Proteomes" id="UP001157355">
    <property type="component" value="Unassembled WGS sequence"/>
</dbReference>
<feature type="chain" id="PRO_5041268993" description="DUF1344 domain-containing protein" evidence="1">
    <location>
        <begin position="23"/>
        <end position="87"/>
    </location>
</feature>
<dbReference type="RefSeq" id="WP_284325844.1">
    <property type="nucleotide sequence ID" value="NZ_BSPP01000010.1"/>
</dbReference>
<feature type="signal peptide" evidence="1">
    <location>
        <begin position="1"/>
        <end position="22"/>
    </location>
</feature>
<dbReference type="Pfam" id="PF07076">
    <property type="entry name" value="DUF1344"/>
    <property type="match status" value="1"/>
</dbReference>
<reference evidence="2 3" key="1">
    <citation type="journal article" date="2014" name="Int. J. Syst. Evol. Microbiol.">
        <title>Complete genome sequence of Corynebacterium casei LMG S-19264T (=DSM 44701T), isolated from a smear-ripened cheese.</title>
        <authorList>
            <consortium name="US DOE Joint Genome Institute (JGI-PGF)"/>
            <person name="Walter F."/>
            <person name="Albersmeier A."/>
            <person name="Kalinowski J."/>
            <person name="Ruckert C."/>
        </authorList>
    </citation>
    <scope>NUCLEOTIDE SEQUENCE [LARGE SCALE GENOMIC DNA]</scope>
    <source>
        <strain evidence="2 3">NBRC 111766</strain>
    </source>
</reference>
<dbReference type="EMBL" id="BSPP01000010">
    <property type="protein sequence ID" value="GLS87669.1"/>
    <property type="molecule type" value="Genomic_DNA"/>
</dbReference>